<comment type="caution">
    <text evidence="2">The sequence shown here is derived from an EMBL/GenBank/DDBJ whole genome shotgun (WGS) entry which is preliminary data.</text>
</comment>
<sequence>MFSFSLRGSYEDDEEDQRNDSNDNVTRQTRYTHQSRSDTEGTGNPPIVDTPFTFEPSNGLNELRQMLHRQQSEINELKMRQEKDITTLRGNVLQNGRRLDGMSSAFASTLSKLERSLDRHSNLLYFNTRASLEVFTKLGVKEVARMAVEDALDMFPLNQKIKDAVVAQFEMERPRSVWT</sequence>
<reference evidence="2" key="2">
    <citation type="submission" date="2020-05" db="EMBL/GenBank/DDBJ databases">
        <authorList>
            <person name="Kim H.-S."/>
            <person name="Proctor R.H."/>
            <person name="Brown D.W."/>
        </authorList>
    </citation>
    <scope>NUCLEOTIDE SEQUENCE</scope>
    <source>
        <strain evidence="2">NRRL 45417</strain>
    </source>
</reference>
<protein>
    <submittedName>
        <fullName evidence="2">Uncharacterized protein</fullName>
    </submittedName>
</protein>
<accession>A0A8H4SSY3</accession>
<evidence type="ECO:0000313" key="3">
    <source>
        <dbReference type="Proteomes" id="UP000604273"/>
    </source>
</evidence>
<dbReference type="Proteomes" id="UP000604273">
    <property type="component" value="Unassembled WGS sequence"/>
</dbReference>
<organism evidence="2 3">
    <name type="scientific">Fusarium gaditjirri</name>
    <dbReference type="NCBI Taxonomy" id="282569"/>
    <lineage>
        <taxon>Eukaryota</taxon>
        <taxon>Fungi</taxon>
        <taxon>Dikarya</taxon>
        <taxon>Ascomycota</taxon>
        <taxon>Pezizomycotina</taxon>
        <taxon>Sordariomycetes</taxon>
        <taxon>Hypocreomycetidae</taxon>
        <taxon>Hypocreales</taxon>
        <taxon>Nectriaceae</taxon>
        <taxon>Fusarium</taxon>
        <taxon>Fusarium nisikadoi species complex</taxon>
    </lineage>
</organism>
<evidence type="ECO:0000313" key="2">
    <source>
        <dbReference type="EMBL" id="KAF4945276.1"/>
    </source>
</evidence>
<gene>
    <name evidence="2" type="ORF">FGADI_12062</name>
</gene>
<name>A0A8H4SSY3_9HYPO</name>
<feature type="region of interest" description="Disordered" evidence="1">
    <location>
        <begin position="1"/>
        <end position="50"/>
    </location>
</feature>
<dbReference type="EMBL" id="JABFAI010000374">
    <property type="protein sequence ID" value="KAF4945276.1"/>
    <property type="molecule type" value="Genomic_DNA"/>
</dbReference>
<evidence type="ECO:0000256" key="1">
    <source>
        <dbReference type="SAM" id="MobiDB-lite"/>
    </source>
</evidence>
<proteinExistence type="predicted"/>
<dbReference type="AlphaFoldDB" id="A0A8H4SSY3"/>
<keyword evidence="3" id="KW-1185">Reference proteome</keyword>
<feature type="compositionally biased region" description="Polar residues" evidence="1">
    <location>
        <begin position="22"/>
        <end position="34"/>
    </location>
</feature>
<reference evidence="2" key="1">
    <citation type="journal article" date="2020" name="BMC Genomics">
        <title>Correction to: Identification and distribution of gene clusters required for synthesis of sphingolipid metabolism inhibitors in diverse species of the filamentous fungus Fusarium.</title>
        <authorList>
            <person name="Kim H.S."/>
            <person name="Lohmar J.M."/>
            <person name="Busman M."/>
            <person name="Brown D.W."/>
            <person name="Naumann T.A."/>
            <person name="Divon H.H."/>
            <person name="Lysoe E."/>
            <person name="Uhlig S."/>
            <person name="Proctor R.H."/>
        </authorList>
    </citation>
    <scope>NUCLEOTIDE SEQUENCE</scope>
    <source>
        <strain evidence="2">NRRL 45417</strain>
    </source>
</reference>
<dbReference type="OrthoDB" id="10610246at2759"/>